<dbReference type="PANTHER" id="PTHR37489">
    <property type="entry name" value="DUF3500 DOMAIN-CONTAINING PROTEIN"/>
    <property type="match status" value="1"/>
</dbReference>
<evidence type="ECO:0000313" key="1">
    <source>
        <dbReference type="EMBL" id="MDN3203948.1"/>
    </source>
</evidence>
<dbReference type="PANTHER" id="PTHR37489:SF1">
    <property type="entry name" value="DUF3500 DOMAIN-CONTAINING PROTEIN"/>
    <property type="match status" value="1"/>
</dbReference>
<sequence>MKKYSIIILGFVSILCIVFFSFRDKPVESFLNSLSETQKAKALLDFNHEAKTEWHFFPGTMYEREGLVFSDLSEDQREKLFALLQSYLSKSGLEKTKAIMGLEAVLREFSGDSVLRNPENYHLAFYGDPLNDDVWAWSFEGHHVSLNYTIAGDKVTATPRFFGSNPARIPSGPREGERVLKEEEDLGFALINSMSEEQLEKAIFREESYREIVTINKSVVDPLDPVGLSFEELNSKQQDALIKIIDLYLSALPNKLNQERRKVIQDEGFDHIHFGWVGAKELGSAHYYRVQGLSFLIEFDNSQNGANHVHTVWRDFEGDFGRDILVEHYLNSPHHVVQ</sequence>
<proteinExistence type="predicted"/>
<accession>A0ABT7YBQ6</accession>
<dbReference type="RefSeq" id="WP_289999504.1">
    <property type="nucleotide sequence ID" value="NZ_JAUEPH010000003.1"/>
</dbReference>
<protein>
    <submittedName>
        <fullName evidence="1">DUF3500 domain-containing protein</fullName>
    </submittedName>
</protein>
<name>A0ABT7YBQ6_9BACT</name>
<dbReference type="EMBL" id="JAUEPH010000003">
    <property type="protein sequence ID" value="MDN3203948.1"/>
    <property type="molecule type" value="Genomic_DNA"/>
</dbReference>
<comment type="caution">
    <text evidence="1">The sequence shown here is derived from an EMBL/GenBank/DDBJ whole genome shotgun (WGS) entry which is preliminary data.</text>
</comment>
<gene>
    <name evidence="1" type="ORF">QVH07_07290</name>
</gene>
<reference evidence="1" key="1">
    <citation type="submission" date="2023-06" db="EMBL/GenBank/DDBJ databases">
        <title>Robiginitalea aurantiacus sp. nov. and Algoriphagus sediminis sp. nov., isolated from coastal sediment.</title>
        <authorList>
            <person name="Zhou Z.Y."/>
            <person name="An J."/>
            <person name="Jia Y.W."/>
            <person name="Du Z.J."/>
        </authorList>
    </citation>
    <scope>NUCLEOTIDE SEQUENCE</scope>
    <source>
        <strain evidence="1">C2-7</strain>
    </source>
</reference>
<dbReference type="Proteomes" id="UP001171916">
    <property type="component" value="Unassembled WGS sequence"/>
</dbReference>
<dbReference type="InterPro" id="IPR021889">
    <property type="entry name" value="DUF3500"/>
</dbReference>
<evidence type="ECO:0000313" key="2">
    <source>
        <dbReference type="Proteomes" id="UP001171916"/>
    </source>
</evidence>
<keyword evidence="2" id="KW-1185">Reference proteome</keyword>
<organism evidence="1 2">
    <name type="scientific">Algoriphagus sediminis</name>
    <dbReference type="NCBI Taxonomy" id="3057113"/>
    <lineage>
        <taxon>Bacteria</taxon>
        <taxon>Pseudomonadati</taxon>
        <taxon>Bacteroidota</taxon>
        <taxon>Cytophagia</taxon>
        <taxon>Cytophagales</taxon>
        <taxon>Cyclobacteriaceae</taxon>
        <taxon>Algoriphagus</taxon>
    </lineage>
</organism>
<dbReference type="Pfam" id="PF12006">
    <property type="entry name" value="DUF3500"/>
    <property type="match status" value="1"/>
</dbReference>